<dbReference type="Proteomes" id="UP000315724">
    <property type="component" value="Chromosome"/>
</dbReference>
<dbReference type="EMBL" id="CP036267">
    <property type="protein sequence ID" value="QDT32320.1"/>
    <property type="molecule type" value="Genomic_DNA"/>
</dbReference>
<evidence type="ECO:0000313" key="3">
    <source>
        <dbReference type="Proteomes" id="UP000315724"/>
    </source>
</evidence>
<feature type="domain" description="DUF4062" evidence="1">
    <location>
        <begin position="183"/>
        <end position="274"/>
    </location>
</feature>
<gene>
    <name evidence="2" type="ORF">Mal48_15630</name>
</gene>
<dbReference type="AlphaFoldDB" id="A0A517QKZ6"/>
<dbReference type="InterPro" id="IPR025139">
    <property type="entry name" value="DUF4062"/>
</dbReference>
<sequence length="363" mass="41493">MPDEPCYLCDTESDVEKKNLTIYVNCTNCGQYKSQVLFAGSSGENIRKHRSRHLVSGVIWHLWDDHYSRHEPEAASNAEFTPKIDTIEDMEALASQAPRLPHDKAMALLRNAAQRTKVFGEEITYKVDDLAKCYAASITELSEFSTYLEELGYLDHRSTKSGEHLKLKAGAFNEFLQSQSLTVFISSTVYDLLDLRAELAEHLESAGHVVRMSEDYERFDVDQKSDSIQQCLNNLKASEVIICLLDQRFGGVIQEHANEQWNGKSATQVEYEYARKLDLPVYAFIRDKAELDAGLIRGGGGTRTRWVEARGRDESKAKWLEFYDSLVKLKGNPQEPNWYDPFRTSVDLKKLVDKRLNDYVKSR</sequence>
<name>A0A517QKZ6_9PLAN</name>
<accession>A0A517QKZ6</accession>
<evidence type="ECO:0000313" key="2">
    <source>
        <dbReference type="EMBL" id="QDT32320.1"/>
    </source>
</evidence>
<evidence type="ECO:0000259" key="1">
    <source>
        <dbReference type="Pfam" id="PF13271"/>
    </source>
</evidence>
<dbReference type="Pfam" id="PF13271">
    <property type="entry name" value="DUF4062"/>
    <property type="match status" value="1"/>
</dbReference>
<keyword evidence="3" id="KW-1185">Reference proteome</keyword>
<protein>
    <recommendedName>
        <fullName evidence="1">DUF4062 domain-containing protein</fullName>
    </recommendedName>
</protein>
<proteinExistence type="predicted"/>
<reference evidence="2 3" key="1">
    <citation type="submission" date="2019-02" db="EMBL/GenBank/DDBJ databases">
        <title>Deep-cultivation of Planctomycetes and their phenomic and genomic characterization uncovers novel biology.</title>
        <authorList>
            <person name="Wiegand S."/>
            <person name="Jogler M."/>
            <person name="Boedeker C."/>
            <person name="Pinto D."/>
            <person name="Vollmers J."/>
            <person name="Rivas-Marin E."/>
            <person name="Kohn T."/>
            <person name="Peeters S.H."/>
            <person name="Heuer A."/>
            <person name="Rast P."/>
            <person name="Oberbeckmann S."/>
            <person name="Bunk B."/>
            <person name="Jeske O."/>
            <person name="Meyerdierks A."/>
            <person name="Storesund J.E."/>
            <person name="Kallscheuer N."/>
            <person name="Luecker S."/>
            <person name="Lage O.M."/>
            <person name="Pohl T."/>
            <person name="Merkel B.J."/>
            <person name="Hornburger P."/>
            <person name="Mueller R.-W."/>
            <person name="Bruemmer F."/>
            <person name="Labrenz M."/>
            <person name="Spormann A.M."/>
            <person name="Op den Camp H."/>
            <person name="Overmann J."/>
            <person name="Amann R."/>
            <person name="Jetten M.S.M."/>
            <person name="Mascher T."/>
            <person name="Medema M.H."/>
            <person name="Devos D.P."/>
            <person name="Kaster A.-K."/>
            <person name="Ovreas L."/>
            <person name="Rohde M."/>
            <person name="Galperin M.Y."/>
            <person name="Jogler C."/>
        </authorList>
    </citation>
    <scope>NUCLEOTIDE SEQUENCE [LARGE SCALE GENOMIC DNA]</scope>
    <source>
        <strain evidence="2 3">Mal48</strain>
    </source>
</reference>
<organism evidence="2 3">
    <name type="scientific">Thalassoglobus polymorphus</name>
    <dbReference type="NCBI Taxonomy" id="2527994"/>
    <lineage>
        <taxon>Bacteria</taxon>
        <taxon>Pseudomonadati</taxon>
        <taxon>Planctomycetota</taxon>
        <taxon>Planctomycetia</taxon>
        <taxon>Planctomycetales</taxon>
        <taxon>Planctomycetaceae</taxon>
        <taxon>Thalassoglobus</taxon>
    </lineage>
</organism>
<dbReference type="KEGG" id="tpol:Mal48_15630"/>
<dbReference type="Gene3D" id="3.40.50.450">
    <property type="match status" value="1"/>
</dbReference>
<dbReference type="OrthoDB" id="292810at2"/>